<name>A0A6B3LU19_9BACT</name>
<dbReference type="Proteomes" id="UP000474777">
    <property type="component" value="Unassembled WGS sequence"/>
</dbReference>
<evidence type="ECO:0000313" key="3">
    <source>
        <dbReference type="Proteomes" id="UP000474777"/>
    </source>
</evidence>
<sequence>MKNKYIATKPIVKAGIRIAFGLLFTVGMAEQATAQTSYFSNINRDLDQYRSKALQEKVFLHLDRPSYACGETMWFKVYDVDGSLHRPLSMSKVAYVEVLDAARKPVLQAKVALQNGSGNGSFSLPLELKSGTYTVRAYTNWMKNYSPDFYFEQSVTILNTFQQLQPQEAQQPKGYAIQFFPEGGNLVAGVPNKVAFKAISEQNGKGITFTAELHDNRGNKVADFAPHKFGMGHFTFTPEPGNKYVAVVKLNDNRSFSTPLPDTEEQGYSLLLEDLDEQKLTITVHQKNLPGDQVYLLGHSRQMITFSESTFLLQGTAKFVIDKKKLADGITHFTLFSSQQQPVSQRLYFKSPENVLDLKLVTNQHQYNTRDKVTLDILAQAPGNEAMANLSMAVYKLDSLQAAPTISINSYMWLTSDLKGTIEEPAYYFSAVGASDKQAMDNLMLTHGWSRFTWKDILGKEPAPLAYVPEYNGHLLTGKVTYKSTGEAAPGVLTYLASPGSNVRFYSSTSAADGSIFFELKDFAGPKDVYVQSDFSKDSVYHFQLFNTFSEKYSDRKLPEFNILPSASQDLTQRHIQLQARHAYFGNIINKVTAVGIDSIPFYGQAPEQYKLDDYKRFQVMEEVLREYVTGVLVRKRRGKFHFMVLDRPNRSTFQNNPMVLLDGVPVFDLDKMMAFDPLKIKKVDAFTTKFYTGAQMYEGLVSFTTYSGDMAGFEVDPRALLQSYEGLQLYREFYAPTYETAEQKSSTLADFRNLLHWAPELKVQTGNRSEASFYTSDEAGTYLVVLQGVTENGAAGSKTYTFKVTPQLP</sequence>
<accession>A0A6B3LU19</accession>
<keyword evidence="1" id="KW-0732">Signal</keyword>
<dbReference type="AlphaFoldDB" id="A0A6B3LU19"/>
<reference evidence="2 3" key="1">
    <citation type="submission" date="2020-02" db="EMBL/GenBank/DDBJ databases">
        <authorList>
            <person name="Kim M.K."/>
        </authorList>
    </citation>
    <scope>NUCLEOTIDE SEQUENCE [LARGE SCALE GENOMIC DNA]</scope>
    <source>
        <strain evidence="2 3">BT327</strain>
    </source>
</reference>
<proteinExistence type="predicted"/>
<feature type="signal peptide" evidence="1">
    <location>
        <begin position="1"/>
        <end position="34"/>
    </location>
</feature>
<organism evidence="2 3">
    <name type="scientific">Pontibacter burrus</name>
    <dbReference type="NCBI Taxonomy" id="2704466"/>
    <lineage>
        <taxon>Bacteria</taxon>
        <taxon>Pseudomonadati</taxon>
        <taxon>Bacteroidota</taxon>
        <taxon>Cytophagia</taxon>
        <taxon>Cytophagales</taxon>
        <taxon>Hymenobacteraceae</taxon>
        <taxon>Pontibacter</taxon>
    </lineage>
</organism>
<feature type="chain" id="PRO_5025673702" description="Macroglobulin domain-containing protein" evidence="1">
    <location>
        <begin position="35"/>
        <end position="810"/>
    </location>
</feature>
<dbReference type="Gene3D" id="2.60.40.1930">
    <property type="match status" value="1"/>
</dbReference>
<protein>
    <recommendedName>
        <fullName evidence="4">Macroglobulin domain-containing protein</fullName>
    </recommendedName>
</protein>
<evidence type="ECO:0008006" key="4">
    <source>
        <dbReference type="Google" id="ProtNLM"/>
    </source>
</evidence>
<comment type="caution">
    <text evidence="2">The sequence shown here is derived from an EMBL/GenBank/DDBJ whole genome shotgun (WGS) entry which is preliminary data.</text>
</comment>
<dbReference type="RefSeq" id="WP_163912996.1">
    <property type="nucleotide sequence ID" value="NZ_JAAGWD010000002.1"/>
</dbReference>
<evidence type="ECO:0000256" key="1">
    <source>
        <dbReference type="SAM" id="SignalP"/>
    </source>
</evidence>
<gene>
    <name evidence="2" type="ORF">GXP69_04770</name>
</gene>
<evidence type="ECO:0000313" key="2">
    <source>
        <dbReference type="EMBL" id="NEM97000.1"/>
    </source>
</evidence>
<dbReference type="EMBL" id="JAAGWD010000002">
    <property type="protein sequence ID" value="NEM97000.1"/>
    <property type="molecule type" value="Genomic_DNA"/>
</dbReference>
<keyword evidence="3" id="KW-1185">Reference proteome</keyword>